<dbReference type="SMART" id="SM00256">
    <property type="entry name" value="FBOX"/>
    <property type="match status" value="1"/>
</dbReference>
<dbReference type="InterPro" id="IPR036047">
    <property type="entry name" value="F-box-like_dom_sf"/>
</dbReference>
<dbReference type="Pfam" id="PF12937">
    <property type="entry name" value="F-box-like"/>
    <property type="match status" value="1"/>
</dbReference>
<dbReference type="PROSITE" id="PS50082">
    <property type="entry name" value="WD_REPEATS_2"/>
    <property type="match status" value="2"/>
</dbReference>
<dbReference type="GO" id="GO:0043130">
    <property type="term" value="F:ubiquitin binding"/>
    <property type="evidence" value="ECO:0007669"/>
    <property type="project" value="TreeGrafter"/>
</dbReference>
<evidence type="ECO:0000256" key="1">
    <source>
        <dbReference type="ARBA" id="ARBA00022574"/>
    </source>
</evidence>
<dbReference type="InterPro" id="IPR036322">
    <property type="entry name" value="WD40_repeat_dom_sf"/>
</dbReference>
<keyword evidence="2" id="KW-0677">Repeat</keyword>
<dbReference type="PRINTS" id="PR00320">
    <property type="entry name" value="GPROTEINBRPT"/>
</dbReference>
<dbReference type="SUPFAM" id="SSF50978">
    <property type="entry name" value="WD40 repeat-like"/>
    <property type="match status" value="1"/>
</dbReference>
<evidence type="ECO:0000313" key="6">
    <source>
        <dbReference type="Proteomes" id="UP000694892"/>
    </source>
</evidence>
<dbReference type="SUPFAM" id="SSF81383">
    <property type="entry name" value="F-box domain"/>
    <property type="match status" value="1"/>
</dbReference>
<reference evidence="6" key="1">
    <citation type="journal article" date="2016" name="Nature">
        <title>Genome evolution in the allotetraploid frog Xenopus laevis.</title>
        <authorList>
            <person name="Session A.M."/>
            <person name="Uno Y."/>
            <person name="Kwon T."/>
            <person name="Chapman J.A."/>
            <person name="Toyoda A."/>
            <person name="Takahashi S."/>
            <person name="Fukui A."/>
            <person name="Hikosaka A."/>
            <person name="Suzuki A."/>
            <person name="Kondo M."/>
            <person name="van Heeringen S.J."/>
            <person name="Quigley I."/>
            <person name="Heinz S."/>
            <person name="Ogino H."/>
            <person name="Ochi H."/>
            <person name="Hellsten U."/>
            <person name="Lyons J.B."/>
            <person name="Simakov O."/>
            <person name="Putnam N."/>
            <person name="Stites J."/>
            <person name="Kuroki Y."/>
            <person name="Tanaka T."/>
            <person name="Michiue T."/>
            <person name="Watanabe M."/>
            <person name="Bogdanovic O."/>
            <person name="Lister R."/>
            <person name="Georgiou G."/>
            <person name="Paranjpe S.S."/>
            <person name="van Kruijsbergen I."/>
            <person name="Shu S."/>
            <person name="Carlson J."/>
            <person name="Kinoshita T."/>
            <person name="Ohta Y."/>
            <person name="Mawaribuchi S."/>
            <person name="Jenkins J."/>
            <person name="Grimwood J."/>
            <person name="Schmutz J."/>
            <person name="Mitros T."/>
            <person name="Mozaffari S.V."/>
            <person name="Suzuki Y."/>
            <person name="Haramoto Y."/>
            <person name="Yamamoto T.S."/>
            <person name="Takagi C."/>
            <person name="Heald R."/>
            <person name="Miller K."/>
            <person name="Haudenschild C."/>
            <person name="Kitzman J."/>
            <person name="Nakayama T."/>
            <person name="Izutsu Y."/>
            <person name="Robert J."/>
            <person name="Fortriede J."/>
            <person name="Burns K."/>
            <person name="Lotay V."/>
            <person name="Karimi K."/>
            <person name="Yasuoka Y."/>
            <person name="Dichmann D.S."/>
            <person name="Flajnik M.F."/>
            <person name="Houston D.W."/>
            <person name="Shendure J."/>
            <person name="DuPasquier L."/>
            <person name="Vize P.D."/>
            <person name="Zorn A.M."/>
            <person name="Ito M."/>
            <person name="Marcotte E.M."/>
            <person name="Wallingford J.B."/>
            <person name="Ito Y."/>
            <person name="Asashima M."/>
            <person name="Ueno N."/>
            <person name="Matsuda Y."/>
            <person name="Veenstra G.J."/>
            <person name="Fujiyama A."/>
            <person name="Harland R.M."/>
            <person name="Taira M."/>
            <person name="Rokhsar D.S."/>
        </authorList>
    </citation>
    <scope>NUCLEOTIDE SEQUENCE [LARGE SCALE GENOMIC DNA]</scope>
    <source>
        <strain evidence="6">J</strain>
    </source>
</reference>
<dbReference type="InterPro" id="IPR001680">
    <property type="entry name" value="WD40_rpt"/>
</dbReference>
<organism evidence="5 6">
    <name type="scientific">Xenopus laevis</name>
    <name type="common">African clawed frog</name>
    <dbReference type="NCBI Taxonomy" id="8355"/>
    <lineage>
        <taxon>Eukaryota</taxon>
        <taxon>Metazoa</taxon>
        <taxon>Chordata</taxon>
        <taxon>Craniata</taxon>
        <taxon>Vertebrata</taxon>
        <taxon>Euteleostomi</taxon>
        <taxon>Amphibia</taxon>
        <taxon>Batrachia</taxon>
        <taxon>Anura</taxon>
        <taxon>Pipoidea</taxon>
        <taxon>Pipidae</taxon>
        <taxon>Xenopodinae</taxon>
        <taxon>Xenopus</taxon>
        <taxon>Xenopus</taxon>
    </lineage>
</organism>
<dbReference type="Gene3D" id="2.130.10.10">
    <property type="entry name" value="YVTN repeat-like/Quinoprotein amine dehydrogenase"/>
    <property type="match status" value="1"/>
</dbReference>
<protein>
    <recommendedName>
        <fullName evidence="4">F-box domain-containing protein</fullName>
    </recommendedName>
</protein>
<dbReference type="PANTHER" id="PTHR19849">
    <property type="entry name" value="PHOSPHOLIPASE A-2-ACTIVATING PROTEIN"/>
    <property type="match status" value="1"/>
</dbReference>
<dbReference type="SMART" id="SM00320">
    <property type="entry name" value="WD40"/>
    <property type="match status" value="3"/>
</dbReference>
<dbReference type="Pfam" id="PF00400">
    <property type="entry name" value="WD40"/>
    <property type="match status" value="2"/>
</dbReference>
<dbReference type="GO" id="GO:0005634">
    <property type="term" value="C:nucleus"/>
    <property type="evidence" value="ECO:0007669"/>
    <property type="project" value="TreeGrafter"/>
</dbReference>
<feature type="repeat" description="WD" evidence="3">
    <location>
        <begin position="168"/>
        <end position="207"/>
    </location>
</feature>
<evidence type="ECO:0000256" key="2">
    <source>
        <dbReference type="ARBA" id="ARBA00022737"/>
    </source>
</evidence>
<dbReference type="InterPro" id="IPR020472">
    <property type="entry name" value="WD40_PAC1"/>
</dbReference>
<dbReference type="GO" id="GO:0043161">
    <property type="term" value="P:proteasome-mediated ubiquitin-dependent protein catabolic process"/>
    <property type="evidence" value="ECO:0007669"/>
    <property type="project" value="TreeGrafter"/>
</dbReference>
<dbReference type="PROSITE" id="PS50181">
    <property type="entry name" value="FBOX"/>
    <property type="match status" value="1"/>
</dbReference>
<dbReference type="Gene3D" id="1.20.1280.50">
    <property type="match status" value="1"/>
</dbReference>
<feature type="repeat" description="WD" evidence="3">
    <location>
        <begin position="128"/>
        <end position="167"/>
    </location>
</feature>
<dbReference type="AlphaFoldDB" id="A0A974D0T9"/>
<dbReference type="PANTHER" id="PTHR19849:SF2">
    <property type="entry name" value="F-BOX_WD REPEAT-CONTAINING PROTEIN 7"/>
    <property type="match status" value="1"/>
</dbReference>
<dbReference type="Proteomes" id="UP000694892">
    <property type="component" value="Chromosome 4L"/>
</dbReference>
<proteinExistence type="predicted"/>
<dbReference type="GO" id="GO:0010992">
    <property type="term" value="P:ubiquitin recycling"/>
    <property type="evidence" value="ECO:0007669"/>
    <property type="project" value="TreeGrafter"/>
</dbReference>
<dbReference type="OMA" id="QHIQHSE"/>
<dbReference type="GO" id="GO:0005737">
    <property type="term" value="C:cytoplasm"/>
    <property type="evidence" value="ECO:0007669"/>
    <property type="project" value="TreeGrafter"/>
</dbReference>
<dbReference type="InterPro" id="IPR001810">
    <property type="entry name" value="F-box_dom"/>
</dbReference>
<dbReference type="EMBL" id="CM004472">
    <property type="protein sequence ID" value="OCT83558.1"/>
    <property type="molecule type" value="Genomic_DNA"/>
</dbReference>
<accession>A0A974D0T9</accession>
<gene>
    <name evidence="5" type="ORF">XELAEV_18021700mg</name>
</gene>
<feature type="domain" description="F-box" evidence="4">
    <location>
        <begin position="13"/>
        <end position="59"/>
    </location>
</feature>
<evidence type="ECO:0000256" key="3">
    <source>
        <dbReference type="PROSITE-ProRule" id="PRU00221"/>
    </source>
</evidence>
<dbReference type="PROSITE" id="PS50294">
    <property type="entry name" value="WD_REPEATS_REGION"/>
    <property type="match status" value="1"/>
</dbReference>
<dbReference type="InterPro" id="IPR015943">
    <property type="entry name" value="WD40/YVTN_repeat-like_dom_sf"/>
</dbReference>
<evidence type="ECO:0000259" key="4">
    <source>
        <dbReference type="PROSITE" id="PS50181"/>
    </source>
</evidence>
<evidence type="ECO:0000313" key="5">
    <source>
        <dbReference type="EMBL" id="OCT83558.1"/>
    </source>
</evidence>
<name>A0A974D0T9_XENLA</name>
<keyword evidence="1 3" id="KW-0853">WD repeat</keyword>
<sequence>MGCASQSRVEASEDYVCQLADELALRILWYLDGKEILQVAQTCRRWRQLAEDEGLWQGKCKAEGIEEPLCITRRKAKASRSGPWKSSYIYQLSVSQPGPFDGKDLVCLGIKGTIQIWSAVSGKHLRTLVGLTDEIVTMKMRDHIIISGSADGTVKVWNGESGESLHTLCGHIDPVSCVFIHERRVESGSRDHTIRIWDIETGQCLDVLTVQLHNITYIHYDGERVVSVDGTDSGTLNFWDPKTQSCLITFPSPIYQHIQHSELKGSRLLLVTGTITVWDTGEPIQTITHLQIYTQVIRRHQTVYEFLVSSPKLFCFFVRNSRHVHMLVLDFD</sequence>